<gene>
    <name evidence="1" type="ORF">CDO81_15260</name>
</gene>
<organism evidence="1 2">
    <name type="scientific">Roseateles puraquae</name>
    <dbReference type="NCBI Taxonomy" id="431059"/>
    <lineage>
        <taxon>Bacteria</taxon>
        <taxon>Pseudomonadati</taxon>
        <taxon>Pseudomonadota</taxon>
        <taxon>Betaproteobacteria</taxon>
        <taxon>Burkholderiales</taxon>
        <taxon>Sphaerotilaceae</taxon>
        <taxon>Roseateles</taxon>
    </lineage>
</organism>
<accession>A0A254NCQ9</accession>
<evidence type="ECO:0000313" key="1">
    <source>
        <dbReference type="EMBL" id="OWR02943.1"/>
    </source>
</evidence>
<keyword evidence="2" id="KW-1185">Reference proteome</keyword>
<protein>
    <submittedName>
        <fullName evidence="1">Uncharacterized protein</fullName>
    </submittedName>
</protein>
<dbReference type="EMBL" id="NISI01000006">
    <property type="protein sequence ID" value="OWR02943.1"/>
    <property type="molecule type" value="Genomic_DNA"/>
</dbReference>
<proteinExistence type="predicted"/>
<comment type="caution">
    <text evidence="1">The sequence shown here is derived from an EMBL/GenBank/DDBJ whole genome shotgun (WGS) entry which is preliminary data.</text>
</comment>
<sequence length="268" mass="28944">MGKTKLLKSAKPAQTSTRIDESELRRWVVDFDAAGCIPLGAGVCLALGLNPEHPSNARGAQKNAQLERAYRVAGLKYCSAEDQGRVQSVDVATAGTQEVLVKPQQLFAWLKSYLLSLPEVLDDWLNDAAATVRKCHELERTEYDDDGEPFLIEPLPSRDLAPIDKAAGGHNANKLKTAWKTLGALVLHEHAAKLQGTNVDWTFLPDFRGGKVKALPGMNPASIPHITTMKSHVVAAIVAALGDESHAASQYPGLSALLAQETKRLKLA</sequence>
<evidence type="ECO:0000313" key="2">
    <source>
        <dbReference type="Proteomes" id="UP000197446"/>
    </source>
</evidence>
<dbReference type="AlphaFoldDB" id="A0A254NCQ9"/>
<reference evidence="1 2" key="1">
    <citation type="journal article" date="2007" name="Int. J. Syst. Evol. Microbiol.">
        <title>Description of Pelomonas aquatica sp. nov. and Pelomonas puraquae sp. nov., isolated from industrial and haemodialysis water.</title>
        <authorList>
            <person name="Gomila M."/>
            <person name="Bowien B."/>
            <person name="Falsen E."/>
            <person name="Moore E.R."/>
            <person name="Lalucat J."/>
        </authorList>
    </citation>
    <scope>NUCLEOTIDE SEQUENCE [LARGE SCALE GENOMIC DNA]</scope>
    <source>
        <strain evidence="1 2">CCUG 52769</strain>
    </source>
</reference>
<name>A0A254NCQ9_9BURK</name>
<dbReference type="RefSeq" id="WP_088484097.1">
    <property type="nucleotide sequence ID" value="NZ_NISI01000006.1"/>
</dbReference>
<dbReference type="Proteomes" id="UP000197446">
    <property type="component" value="Unassembled WGS sequence"/>
</dbReference>